<evidence type="ECO:0000256" key="6">
    <source>
        <dbReference type="ARBA" id="ARBA00022679"/>
    </source>
</evidence>
<protein>
    <recommendedName>
        <fullName evidence="3">histidine kinase</fullName>
        <ecNumber evidence="3">2.7.13.3</ecNumber>
    </recommendedName>
</protein>
<dbReference type="InterPro" id="IPR005467">
    <property type="entry name" value="His_kinase_dom"/>
</dbReference>
<evidence type="ECO:0000256" key="5">
    <source>
        <dbReference type="ARBA" id="ARBA00022553"/>
    </source>
</evidence>
<dbReference type="InterPro" id="IPR004358">
    <property type="entry name" value="Sig_transdc_His_kin-like_C"/>
</dbReference>
<comment type="subcellular location">
    <subcellularLocation>
        <location evidence="2">Cell membrane</location>
        <topology evidence="2">Multi-pass membrane protein</topology>
    </subcellularLocation>
</comment>
<evidence type="ECO:0000256" key="2">
    <source>
        <dbReference type="ARBA" id="ARBA00004651"/>
    </source>
</evidence>
<dbReference type="Pfam" id="PF00672">
    <property type="entry name" value="HAMP"/>
    <property type="match status" value="1"/>
</dbReference>
<dbReference type="EC" id="2.7.13.3" evidence="3"/>
<dbReference type="SUPFAM" id="SSF47384">
    <property type="entry name" value="Homodimeric domain of signal transducing histidine kinase"/>
    <property type="match status" value="1"/>
</dbReference>
<evidence type="ECO:0000259" key="15">
    <source>
        <dbReference type="PROSITE" id="PS50109"/>
    </source>
</evidence>
<dbReference type="GO" id="GO:0000155">
    <property type="term" value="F:phosphorelay sensor kinase activity"/>
    <property type="evidence" value="ECO:0007669"/>
    <property type="project" value="InterPro"/>
</dbReference>
<feature type="transmembrane region" description="Helical" evidence="14">
    <location>
        <begin position="88"/>
        <end position="110"/>
    </location>
</feature>
<evidence type="ECO:0000256" key="4">
    <source>
        <dbReference type="ARBA" id="ARBA00022475"/>
    </source>
</evidence>
<dbReference type="PRINTS" id="PR00344">
    <property type="entry name" value="BCTRLSENSOR"/>
</dbReference>
<dbReference type="Gene3D" id="6.10.340.10">
    <property type="match status" value="1"/>
</dbReference>
<keyword evidence="11 14" id="KW-1133">Transmembrane helix</keyword>
<dbReference type="SMART" id="SM00388">
    <property type="entry name" value="HisKA"/>
    <property type="match status" value="1"/>
</dbReference>
<dbReference type="Pfam" id="PF02518">
    <property type="entry name" value="HATPase_c"/>
    <property type="match status" value="1"/>
</dbReference>
<evidence type="ECO:0000313" key="17">
    <source>
        <dbReference type="EMBL" id="ATF27069.1"/>
    </source>
</evidence>
<keyword evidence="12" id="KW-0902">Two-component regulatory system</keyword>
<keyword evidence="10" id="KW-0067">ATP-binding</keyword>
<dbReference type="InterPro" id="IPR003594">
    <property type="entry name" value="HATPase_dom"/>
</dbReference>
<keyword evidence="4" id="KW-1003">Cell membrane</keyword>
<dbReference type="SUPFAM" id="SSF55874">
    <property type="entry name" value="ATPase domain of HSP90 chaperone/DNA topoisomerase II/histidine kinase"/>
    <property type="match status" value="1"/>
</dbReference>
<evidence type="ECO:0000259" key="16">
    <source>
        <dbReference type="PROSITE" id="PS50885"/>
    </source>
</evidence>
<dbReference type="Pfam" id="PF00512">
    <property type="entry name" value="HisKA"/>
    <property type="match status" value="1"/>
</dbReference>
<evidence type="ECO:0000256" key="9">
    <source>
        <dbReference type="ARBA" id="ARBA00022777"/>
    </source>
</evidence>
<evidence type="ECO:0000256" key="11">
    <source>
        <dbReference type="ARBA" id="ARBA00022989"/>
    </source>
</evidence>
<dbReference type="PROSITE" id="PS50109">
    <property type="entry name" value="HIS_KIN"/>
    <property type="match status" value="1"/>
</dbReference>
<evidence type="ECO:0000313" key="18">
    <source>
        <dbReference type="Proteomes" id="UP000243591"/>
    </source>
</evidence>
<keyword evidence="5" id="KW-0597">Phosphoprotein</keyword>
<gene>
    <name evidence="17" type="ORF">CNY62_12230</name>
</gene>
<dbReference type="InterPro" id="IPR050428">
    <property type="entry name" value="TCS_sensor_his_kinase"/>
</dbReference>
<accession>A0A1D2LWD1</accession>
<evidence type="ECO:0000256" key="10">
    <source>
        <dbReference type="ARBA" id="ARBA00022840"/>
    </source>
</evidence>
<keyword evidence="7 14" id="KW-0812">Transmembrane</keyword>
<dbReference type="PROSITE" id="PS50885">
    <property type="entry name" value="HAMP"/>
    <property type="match status" value="1"/>
</dbReference>
<dbReference type="InterPro" id="IPR003661">
    <property type="entry name" value="HisK_dim/P_dom"/>
</dbReference>
<proteinExistence type="predicted"/>
<organism evidence="17 18">
    <name type="scientific">Brochothrix thermosphacta</name>
    <name type="common">Microbacterium thermosphactum</name>
    <dbReference type="NCBI Taxonomy" id="2756"/>
    <lineage>
        <taxon>Bacteria</taxon>
        <taxon>Bacillati</taxon>
        <taxon>Bacillota</taxon>
        <taxon>Bacilli</taxon>
        <taxon>Bacillales</taxon>
        <taxon>Listeriaceae</taxon>
        <taxon>Brochothrix</taxon>
    </lineage>
</organism>
<evidence type="ECO:0000256" key="1">
    <source>
        <dbReference type="ARBA" id="ARBA00000085"/>
    </source>
</evidence>
<reference evidence="17 18" key="1">
    <citation type="submission" date="2017-09" db="EMBL/GenBank/DDBJ databases">
        <title>Complete Genome Sequences of Two Strains of the Meat Spoilage Bacterium Brochothrix thermosphacta Isolated from Ground Chicken.</title>
        <authorList>
            <person name="Paoli G.C."/>
            <person name="Wijey C."/>
            <person name="Chen C.-Y."/>
            <person name="Nguyen L."/>
            <person name="Yan X."/>
            <person name="Irwin P.L."/>
        </authorList>
    </citation>
    <scope>NUCLEOTIDE SEQUENCE [LARGE SCALE GENOMIC DNA]</scope>
    <source>
        <strain evidence="17 18">BI</strain>
    </source>
</reference>
<sequence>MFDRIPIRIKFTAMTMIILTVCCLGLTVFTNMSAKRMSINIAESTIPAASINQHDNQAVEIPGITMTPSVDAVDNQVRAEQERLLKQYYISSVGYMLVIIIIGGVAAYYFSGKGLTSLKELNKKMKNSSVATLSEELPVPPSNDEIAELTESFNKMKHQLNDSFIFQQQFSANVAHELRTPLTVLNTKLEVFKRKNPEMDETSEVLVTDLTKQVARLIDMGEKLLQLTNDYTSEEYSSIIASDLFESIASDLKDRLMDKEIQLTLPTESHVIEGDLDLLYQAFYNLLENSIKYNKQQGIISIVTTESADETVVNIKDTGCGIPKSQREDVFKTLYRVDEARNRDASVGGSGLGLAIVKKIIDKHQGQIKLLDNIDGTQGITVTVVLPKKKEA</sequence>
<feature type="domain" description="Histidine kinase" evidence="15">
    <location>
        <begin position="173"/>
        <end position="390"/>
    </location>
</feature>
<dbReference type="OrthoDB" id="9813151at2"/>
<evidence type="ECO:0000256" key="14">
    <source>
        <dbReference type="SAM" id="Phobius"/>
    </source>
</evidence>
<dbReference type="InterPro" id="IPR003660">
    <property type="entry name" value="HAMP_dom"/>
</dbReference>
<keyword evidence="18" id="KW-1185">Reference proteome</keyword>
<comment type="catalytic activity">
    <reaction evidence="1">
        <text>ATP + protein L-histidine = ADP + protein N-phospho-L-histidine.</text>
        <dbReference type="EC" id="2.7.13.3"/>
    </reaction>
</comment>
<dbReference type="Proteomes" id="UP000243591">
    <property type="component" value="Chromosome"/>
</dbReference>
<dbReference type="InterPro" id="IPR036097">
    <property type="entry name" value="HisK_dim/P_sf"/>
</dbReference>
<dbReference type="GO" id="GO:0005886">
    <property type="term" value="C:plasma membrane"/>
    <property type="evidence" value="ECO:0007669"/>
    <property type="project" value="UniProtKB-SubCell"/>
</dbReference>
<dbReference type="CDD" id="cd00082">
    <property type="entry name" value="HisKA"/>
    <property type="match status" value="1"/>
</dbReference>
<dbReference type="SMART" id="SM00387">
    <property type="entry name" value="HATPase_c"/>
    <property type="match status" value="1"/>
</dbReference>
<evidence type="ECO:0000256" key="8">
    <source>
        <dbReference type="ARBA" id="ARBA00022741"/>
    </source>
</evidence>
<dbReference type="Gene3D" id="1.10.287.130">
    <property type="match status" value="1"/>
</dbReference>
<name>A0A1D2LWD1_BROTH</name>
<dbReference type="FunFam" id="3.30.565.10:FF:000006">
    <property type="entry name" value="Sensor histidine kinase WalK"/>
    <property type="match status" value="1"/>
</dbReference>
<dbReference type="InterPro" id="IPR036890">
    <property type="entry name" value="HATPase_C_sf"/>
</dbReference>
<feature type="transmembrane region" description="Helical" evidence="14">
    <location>
        <begin position="12"/>
        <end position="29"/>
    </location>
</feature>
<dbReference type="EMBL" id="CP023483">
    <property type="protein sequence ID" value="ATF27069.1"/>
    <property type="molecule type" value="Genomic_DNA"/>
</dbReference>
<keyword evidence="9 17" id="KW-0418">Kinase</keyword>
<dbReference type="KEGG" id="bths:CNY62_12230"/>
<evidence type="ECO:0000256" key="3">
    <source>
        <dbReference type="ARBA" id="ARBA00012438"/>
    </source>
</evidence>
<dbReference type="SMART" id="SM00304">
    <property type="entry name" value="HAMP"/>
    <property type="match status" value="1"/>
</dbReference>
<dbReference type="GO" id="GO:0005524">
    <property type="term" value="F:ATP binding"/>
    <property type="evidence" value="ECO:0007669"/>
    <property type="project" value="UniProtKB-KW"/>
</dbReference>
<evidence type="ECO:0000256" key="13">
    <source>
        <dbReference type="ARBA" id="ARBA00023136"/>
    </source>
</evidence>
<dbReference type="PANTHER" id="PTHR45436:SF5">
    <property type="entry name" value="SENSOR HISTIDINE KINASE TRCS"/>
    <property type="match status" value="1"/>
</dbReference>
<dbReference type="Gene3D" id="3.30.565.10">
    <property type="entry name" value="Histidine kinase-like ATPase, C-terminal domain"/>
    <property type="match status" value="1"/>
</dbReference>
<dbReference type="PANTHER" id="PTHR45436">
    <property type="entry name" value="SENSOR HISTIDINE KINASE YKOH"/>
    <property type="match status" value="1"/>
</dbReference>
<keyword evidence="6" id="KW-0808">Transferase</keyword>
<dbReference type="CDD" id="cd06225">
    <property type="entry name" value="HAMP"/>
    <property type="match status" value="1"/>
</dbReference>
<feature type="domain" description="HAMP" evidence="16">
    <location>
        <begin position="112"/>
        <end position="165"/>
    </location>
</feature>
<dbReference type="AlphaFoldDB" id="A0A1D2LWD1"/>
<keyword evidence="8" id="KW-0547">Nucleotide-binding</keyword>
<evidence type="ECO:0000256" key="7">
    <source>
        <dbReference type="ARBA" id="ARBA00022692"/>
    </source>
</evidence>
<evidence type="ECO:0000256" key="12">
    <source>
        <dbReference type="ARBA" id="ARBA00023012"/>
    </source>
</evidence>
<keyword evidence="13 14" id="KW-0472">Membrane</keyword>